<keyword evidence="4" id="KW-1185">Reference proteome</keyword>
<feature type="region of interest" description="Disordered" evidence="1">
    <location>
        <begin position="312"/>
        <end position="351"/>
    </location>
</feature>
<dbReference type="EMBL" id="JAQQWL010000003">
    <property type="protein sequence ID" value="KAK8078750.1"/>
    <property type="molecule type" value="Genomic_DNA"/>
</dbReference>
<protein>
    <submittedName>
        <fullName evidence="3">Uncharacterized protein</fullName>
    </submittedName>
</protein>
<keyword evidence="2" id="KW-1133">Transmembrane helix</keyword>
<sequence>MGCVRQWQWCNPSLPKDQACGPLASYTDSYLAAAPLFGITDEEMEGFRESTRSPGGSALIWGHLIANHNPFTLYQFLGAARTNFLASEDRLYGAVAAGLPDDQWKLDVARWWESILATRQLSYINTVRGPSEPEFEAMRLSTVNNYEKTFYESQASVLAELVLSAAHTSFSMFGLCFTFATGGLIVLISYLLDPMCSFLHTRFRHKSYQHLEWRSNATLQIHRQAEEQIGSSTWKNCTSVVPTSAMDDVLSSLDITDPRYPKLRRPASTVSGLPLDDLYEGSEEQQNADDCTLSNTAKFAKVDISTVFTGDAVVEGPGQGSPPGHPGNEPKLYASPFEFSPLNPRQARTSR</sequence>
<evidence type="ECO:0000313" key="4">
    <source>
        <dbReference type="Proteomes" id="UP001480595"/>
    </source>
</evidence>
<reference evidence="3 4" key="1">
    <citation type="submission" date="2023-01" db="EMBL/GenBank/DDBJ databases">
        <title>Analysis of 21 Apiospora genomes using comparative genomics revels a genus with tremendous synthesis potential of carbohydrate active enzymes and secondary metabolites.</title>
        <authorList>
            <person name="Sorensen T."/>
        </authorList>
    </citation>
    <scope>NUCLEOTIDE SEQUENCE [LARGE SCALE GENOMIC DNA]</scope>
    <source>
        <strain evidence="3 4">CBS 135458</strain>
    </source>
</reference>
<dbReference type="GeneID" id="92087029"/>
<evidence type="ECO:0000313" key="3">
    <source>
        <dbReference type="EMBL" id="KAK8078750.1"/>
    </source>
</evidence>
<proteinExistence type="predicted"/>
<dbReference type="Proteomes" id="UP001480595">
    <property type="component" value="Unassembled WGS sequence"/>
</dbReference>
<evidence type="ECO:0000256" key="2">
    <source>
        <dbReference type="SAM" id="Phobius"/>
    </source>
</evidence>
<comment type="caution">
    <text evidence="3">The sequence shown here is derived from an EMBL/GenBank/DDBJ whole genome shotgun (WGS) entry which is preliminary data.</text>
</comment>
<feature type="transmembrane region" description="Helical" evidence="2">
    <location>
        <begin position="170"/>
        <end position="192"/>
    </location>
</feature>
<dbReference type="RefSeq" id="XP_066719821.1">
    <property type="nucleotide sequence ID" value="XM_066853966.1"/>
</dbReference>
<evidence type="ECO:0000256" key="1">
    <source>
        <dbReference type="SAM" id="MobiDB-lite"/>
    </source>
</evidence>
<organism evidence="3 4">
    <name type="scientific">Apiospora phragmitis</name>
    <dbReference type="NCBI Taxonomy" id="2905665"/>
    <lineage>
        <taxon>Eukaryota</taxon>
        <taxon>Fungi</taxon>
        <taxon>Dikarya</taxon>
        <taxon>Ascomycota</taxon>
        <taxon>Pezizomycotina</taxon>
        <taxon>Sordariomycetes</taxon>
        <taxon>Xylariomycetidae</taxon>
        <taxon>Amphisphaeriales</taxon>
        <taxon>Apiosporaceae</taxon>
        <taxon>Apiospora</taxon>
    </lineage>
</organism>
<gene>
    <name evidence="3" type="ORF">PG994_002557</name>
</gene>
<accession>A0ABR1W5J3</accession>
<keyword evidence="2" id="KW-0812">Transmembrane</keyword>
<keyword evidence="2" id="KW-0472">Membrane</keyword>
<name>A0ABR1W5J3_9PEZI</name>